<dbReference type="AlphaFoldDB" id="A0A9W8Z251"/>
<evidence type="ECO:0000256" key="1">
    <source>
        <dbReference type="SAM" id="Phobius"/>
    </source>
</evidence>
<feature type="transmembrane region" description="Helical" evidence="1">
    <location>
        <begin position="21"/>
        <end position="45"/>
    </location>
</feature>
<dbReference type="Proteomes" id="UP001140510">
    <property type="component" value="Unassembled WGS sequence"/>
</dbReference>
<feature type="transmembrane region" description="Helical" evidence="1">
    <location>
        <begin position="99"/>
        <end position="122"/>
    </location>
</feature>
<organism evidence="2 3">
    <name type="scientific">Didymella pomorum</name>
    <dbReference type="NCBI Taxonomy" id="749634"/>
    <lineage>
        <taxon>Eukaryota</taxon>
        <taxon>Fungi</taxon>
        <taxon>Dikarya</taxon>
        <taxon>Ascomycota</taxon>
        <taxon>Pezizomycotina</taxon>
        <taxon>Dothideomycetes</taxon>
        <taxon>Pleosporomycetidae</taxon>
        <taxon>Pleosporales</taxon>
        <taxon>Pleosporineae</taxon>
        <taxon>Didymellaceae</taxon>
        <taxon>Didymella</taxon>
    </lineage>
</organism>
<accession>A0A9W8Z251</accession>
<sequence length="212" mass="24002">MSFLRPRDSRWRGTARWYFPLDIVKNTILFAFVILVIVEGALYRHWYMDYHSTVEFDSGETTADFFLRIGLALIPDILSTILTHTLLHTHPVRFHPIFALTQSLIIFCLYPPALFLNLLIAYSDETGYTYIDAWQALCYAEMSVQGILAIVWVSMVVCSCVAVHKWRGEKETGKGGLELDENNKAGKDSANLGNIQEFGDAQGSVKSARVFV</sequence>
<keyword evidence="1" id="KW-0472">Membrane</keyword>
<comment type="caution">
    <text evidence="2">The sequence shown here is derived from an EMBL/GenBank/DDBJ whole genome shotgun (WGS) entry which is preliminary data.</text>
</comment>
<protein>
    <submittedName>
        <fullName evidence="2">Uncharacterized protein</fullName>
    </submittedName>
</protein>
<evidence type="ECO:0000313" key="3">
    <source>
        <dbReference type="Proteomes" id="UP001140510"/>
    </source>
</evidence>
<keyword evidence="1" id="KW-0812">Transmembrane</keyword>
<name>A0A9W8Z251_9PLEO</name>
<reference evidence="2" key="1">
    <citation type="submission" date="2022-10" db="EMBL/GenBank/DDBJ databases">
        <title>Tapping the CABI collections for fungal endophytes: first genome assemblies for Collariella, Neodidymelliopsis, Ascochyta clinopodiicola, Didymella pomorum, Didymosphaeria variabile, Neocosmospora piperis and Neocucurbitaria cava.</title>
        <authorList>
            <person name="Hill R."/>
        </authorList>
    </citation>
    <scope>NUCLEOTIDE SEQUENCE</scope>
    <source>
        <strain evidence="2">IMI 355091</strain>
    </source>
</reference>
<evidence type="ECO:0000313" key="2">
    <source>
        <dbReference type="EMBL" id="KAJ4395199.1"/>
    </source>
</evidence>
<proteinExistence type="predicted"/>
<dbReference type="EMBL" id="JAPEVA010000170">
    <property type="protein sequence ID" value="KAJ4395199.1"/>
    <property type="molecule type" value="Genomic_DNA"/>
</dbReference>
<keyword evidence="3" id="KW-1185">Reference proteome</keyword>
<feature type="transmembrane region" description="Helical" evidence="1">
    <location>
        <begin position="65"/>
        <end position="87"/>
    </location>
</feature>
<feature type="transmembrane region" description="Helical" evidence="1">
    <location>
        <begin position="142"/>
        <end position="164"/>
    </location>
</feature>
<keyword evidence="1" id="KW-1133">Transmembrane helix</keyword>
<dbReference type="OrthoDB" id="4167046at2759"/>
<gene>
    <name evidence="2" type="ORF">N0V91_011007</name>
</gene>